<dbReference type="RefSeq" id="WP_063742592.1">
    <property type="nucleotide sequence ID" value="NZ_CP059075.1"/>
</dbReference>
<feature type="coiled-coil region" evidence="1">
    <location>
        <begin position="66"/>
        <end position="144"/>
    </location>
</feature>
<gene>
    <name evidence="3" type="ORF">H0H26_00750</name>
</gene>
<organism evidence="3 4">
    <name type="scientific">Flavobacterium psychrophilum</name>
    <dbReference type="NCBI Taxonomy" id="96345"/>
    <lineage>
        <taxon>Bacteria</taxon>
        <taxon>Pseudomonadati</taxon>
        <taxon>Bacteroidota</taxon>
        <taxon>Flavobacteriia</taxon>
        <taxon>Flavobacteriales</taxon>
        <taxon>Flavobacteriaceae</taxon>
        <taxon>Flavobacterium</taxon>
    </lineage>
</organism>
<feature type="transmembrane region" description="Helical" evidence="2">
    <location>
        <begin position="6"/>
        <end position="26"/>
    </location>
</feature>
<evidence type="ECO:0000313" key="4">
    <source>
        <dbReference type="Proteomes" id="UP000596329"/>
    </source>
</evidence>
<protein>
    <submittedName>
        <fullName evidence="3">Uncharacterized protein</fullName>
    </submittedName>
</protein>
<keyword evidence="2" id="KW-0812">Transmembrane</keyword>
<keyword evidence="2" id="KW-1133">Transmembrane helix</keyword>
<keyword evidence="1" id="KW-0175">Coiled coil</keyword>
<keyword evidence="2" id="KW-0472">Membrane</keyword>
<proteinExistence type="predicted"/>
<sequence>MTSRTVLTMIKLSSIIFISIAMVFAVKYHDSQNKYKKLKEAIQIDKKTYSNDLREIFNLYDSELLKNKKLIQYKNLKKENETVSNKRDLKNNKNLDNQVLALKNNFINKIDSLNSNLKAQTEEKKHLENQLIALINKNKELQKHHANNENTAAISKNLKAIDISAKAIQIASNSIIETNRLSKTEQIKVCFTLLENKAALKGNKDLYIQILNPNNKIVNKNGEIAKTEDKLLNFSAKTNVFYDNDKLDVCLFVDPNKDDMQKGDYKINIFSGINLIGNTVFSLK</sequence>
<dbReference type="AlphaFoldDB" id="A0A7U2NFQ2"/>
<evidence type="ECO:0000256" key="2">
    <source>
        <dbReference type="SAM" id="Phobius"/>
    </source>
</evidence>
<evidence type="ECO:0000256" key="1">
    <source>
        <dbReference type="SAM" id="Coils"/>
    </source>
</evidence>
<evidence type="ECO:0000313" key="3">
    <source>
        <dbReference type="EMBL" id="QRE04168.1"/>
    </source>
</evidence>
<accession>A0A7U2NFQ2</accession>
<reference evidence="3 4" key="1">
    <citation type="submission" date="2020-07" db="EMBL/GenBank/DDBJ databases">
        <title>Genomic characterization of Flavobacterium psychrophilum strains.</title>
        <authorList>
            <person name="Castillo D."/>
            <person name="Jorgensen J."/>
            <person name="Middelboe M."/>
        </authorList>
    </citation>
    <scope>NUCLEOTIDE SEQUENCE [LARGE SCALE GENOMIC DNA]</scope>
    <source>
        <strain evidence="3 4">FPS-R7</strain>
    </source>
</reference>
<dbReference type="Proteomes" id="UP000596329">
    <property type="component" value="Chromosome"/>
</dbReference>
<dbReference type="EMBL" id="CP059075">
    <property type="protein sequence ID" value="QRE04168.1"/>
    <property type="molecule type" value="Genomic_DNA"/>
</dbReference>
<name>A0A7U2NFQ2_FLAPS</name>